<feature type="domain" description="PilY1 beta-propeller" evidence="4">
    <location>
        <begin position="1075"/>
        <end position="1469"/>
    </location>
</feature>
<accession>A0A1P8JZ70</accession>
<feature type="chain" id="PRO_5012907733" evidence="3">
    <location>
        <begin position="25"/>
        <end position="1672"/>
    </location>
</feature>
<evidence type="ECO:0000256" key="1">
    <source>
        <dbReference type="ARBA" id="ARBA00022723"/>
    </source>
</evidence>
<evidence type="ECO:0000256" key="2">
    <source>
        <dbReference type="ARBA" id="ARBA00022837"/>
    </source>
</evidence>
<gene>
    <name evidence="5" type="ORF">RD110_18975</name>
</gene>
<evidence type="ECO:0000256" key="3">
    <source>
        <dbReference type="SAM" id="SignalP"/>
    </source>
</evidence>
<dbReference type="Proteomes" id="UP000186609">
    <property type="component" value="Chromosome"/>
</dbReference>
<dbReference type="KEGG" id="rhy:RD110_18975"/>
<organism evidence="5 6">
    <name type="scientific">Rhodoferax koreensis</name>
    <dbReference type="NCBI Taxonomy" id="1842727"/>
    <lineage>
        <taxon>Bacteria</taxon>
        <taxon>Pseudomonadati</taxon>
        <taxon>Pseudomonadota</taxon>
        <taxon>Betaproteobacteria</taxon>
        <taxon>Burkholderiales</taxon>
        <taxon>Comamonadaceae</taxon>
        <taxon>Rhodoferax</taxon>
    </lineage>
</organism>
<keyword evidence="6" id="KW-1185">Reference proteome</keyword>
<keyword evidence="1" id="KW-0479">Metal-binding</keyword>
<evidence type="ECO:0000313" key="5">
    <source>
        <dbReference type="EMBL" id="APW39035.1"/>
    </source>
</evidence>
<feature type="signal peptide" evidence="3">
    <location>
        <begin position="1"/>
        <end position="24"/>
    </location>
</feature>
<dbReference type="EMBL" id="CP019236">
    <property type="protein sequence ID" value="APW39035.1"/>
    <property type="molecule type" value="Genomic_DNA"/>
</dbReference>
<keyword evidence="3" id="KW-0732">Signal</keyword>
<reference evidence="5 6" key="1">
    <citation type="submission" date="2017-01" db="EMBL/GenBank/DDBJ databases">
        <authorList>
            <person name="Mah S.A."/>
            <person name="Swanson W.J."/>
            <person name="Moy G.W."/>
            <person name="Vacquier V.D."/>
        </authorList>
    </citation>
    <scope>NUCLEOTIDE SEQUENCE [LARGE SCALE GENOMIC DNA]</scope>
    <source>
        <strain evidence="5 6">DCY110</strain>
    </source>
</reference>
<dbReference type="GO" id="GO:0046872">
    <property type="term" value="F:metal ion binding"/>
    <property type="evidence" value="ECO:0007669"/>
    <property type="project" value="UniProtKB-KW"/>
</dbReference>
<dbReference type="Pfam" id="PF05567">
    <property type="entry name" value="T4P_PilY1"/>
    <property type="match status" value="1"/>
</dbReference>
<dbReference type="STRING" id="1842727.RD110_18975"/>
<name>A0A1P8JZ70_9BURK</name>
<proteinExistence type="predicted"/>
<dbReference type="RefSeq" id="WP_076201095.1">
    <property type="nucleotide sequence ID" value="NZ_CP019236.1"/>
</dbReference>
<evidence type="ECO:0000259" key="4">
    <source>
        <dbReference type="Pfam" id="PF05567"/>
    </source>
</evidence>
<evidence type="ECO:0000313" key="6">
    <source>
        <dbReference type="Proteomes" id="UP000186609"/>
    </source>
</evidence>
<protein>
    <submittedName>
        <fullName evidence="5">Pilus assembly protein PilY</fullName>
    </submittedName>
</protein>
<keyword evidence="2" id="KW-0106">Calcium</keyword>
<dbReference type="OrthoDB" id="7156875at2"/>
<dbReference type="InterPro" id="IPR008707">
    <property type="entry name" value="B-propeller_PilY1"/>
</dbReference>
<sequence>MTITSFARPLLLALALLSGLSAKATPTEVSTPRQAIPPNITTTSNKPMLVLAASKDHTLFGPIYTDFEDVDGDGVIDTTFIPTFKYYGYFDATKCYAYSTANGQFEPAALATVVTATVGTTTTTRYTCPSTQSYWSGNFLNWSSMTRLDVVRKMLYGGTRSTDANGSTVLERAKLNYDAHSFVKYYRGTDIRDYTPFTTAALTKTTGSNANVYAGLSICNTGSADSTTASPNAPVMRMVKGNVRFWATVEVQVCRWRENYSSGTFGPKLARYYKDADKGGGGIAHELTIPSQSTDGATYDSNIGPELTVRVKVCDPNFLGEERCQAFPANSLTNYKPYGLFQEFGYPNANGAARAEFGVITGSYDLNYTAGALRKNMGDFADEINATTGVFCHSASSGCATTLASPDGRTTGQGAIKAFDAIILNDRNNNSYATSGVPSTVSEGSLSSWGNPIGEMLVQALQYYAYNGTAPTPSNPSSTSKDTARGAPVRAWTDPLSTSNATRAALYGNSVCRPLNTLLLSSSATSFDGQADTPFTTLPNRTGDLASYTNAVGTAEGINNSLRSIGSVTGGYGDSCSAKTVGNLSNVSGICPEAPAMGGTYQIAGAALYGNTSKIRTIATPPADLKYVQNALKVKTLAASLTGGSPRIDIPVPGTSPTKYVYITPESVQAGGKVSAPLTFASISSSSTYGAFIVTWNDILMGGDYDMDITGFLRYDLIANSSSPSGWDVKITTDIPGVCGGGAGTHGFSVIGVQTMTGSSGNGRYLTHQHYSSGVLSGMPPTSEYLCGDATYRAQTSTLFTGTYANTVCNVTGDGTTGDPGIPTLVNYCTVKNVDFPVSTTFHMVGESDALIKDPMYYAAKYGDFDSSTKNADGTFTDLTLPPNVASWDKYKTDGTVGADGVPDGYFLARRPELLEQQLRKALDSLAKTSNAAPITSSGELTVGSFKYVARFDSTTVTGDLDAFKAQDDGTYLASPTWSAGVLLRARTSGVGNTPGDKGASRQIITNYQSSTVPATAMAFRWASLSTDYKAMMTTASTNKLSAANAEIALNYIRGDQSLENASTGLRERGDTTMLGPIVNSGPWVQGPPSATYLESQFKGYGAFVTAQASREKLLWVGANDGMLHAFCAEDKSGSATCPSAGKELFAYIPGALANRLAEIPLQRGTVSRTRLNNANFTLDSAETQPDSTVWPYVDGSAYTADVKVNISTDSNNVESGTWKTYLFGSLGRGGRGVFALDVTSVATLASGESNPGSIFKWQFTSDDDNDLGYIVSEVRKNANTAQASPVVRLNNGKFAIILGNGYKSLSGKAVLFLLYVDGPTSNSITTSWTGQYTKIVADAGSDNGLMTPSWVDRNNDGTADVVYAGDLKGNLWKFDISSTTATNWKVAYTSGSGNNAVNRPLFTAQQSVTSGNTTTVTPLPITNAPEYVYPAFDGLIINFGTGNSFEAGDFPKPGVQQRFYGVWDRPSFATTTTGTGPMIPADMSRLVQRNYVLNTATGTVTATADTTTGGVSTYNGIDWTSKDGWYINLPGTSEALNTSPELVANFLLFQTIRPKTTTENCYDTPNSTLYIIDPIAGIATRKALDVASNGTFNVGISASDQKWFVVTNKTSDPYAVKNCTTGSNCVNGKTVPPSPDSICKTIGGSGGSRNLCYNPLGRVQWREIPGLRTDK</sequence>